<feature type="domain" description="Serine aminopeptidase S33" evidence="2">
    <location>
        <begin position="284"/>
        <end position="384"/>
    </location>
</feature>
<evidence type="ECO:0000313" key="4">
    <source>
        <dbReference type="Proteomes" id="UP001230188"/>
    </source>
</evidence>
<dbReference type="EMBL" id="JAQMWT010000054">
    <property type="protein sequence ID" value="KAJ8612340.1"/>
    <property type="molecule type" value="Genomic_DNA"/>
</dbReference>
<feature type="region of interest" description="Disordered" evidence="1">
    <location>
        <begin position="1"/>
        <end position="25"/>
    </location>
</feature>
<comment type="caution">
    <text evidence="3">The sequence shown here is derived from an EMBL/GenBank/DDBJ whole genome shotgun (WGS) entry which is preliminary data.</text>
</comment>
<name>A0AAD7UMM2_9STRA</name>
<dbReference type="SUPFAM" id="SSF53474">
    <property type="entry name" value="alpha/beta-Hydrolases"/>
    <property type="match status" value="1"/>
</dbReference>
<protein>
    <recommendedName>
        <fullName evidence="2">Serine aminopeptidase S33 domain-containing protein</fullName>
    </recommendedName>
</protein>
<proteinExistence type="predicted"/>
<evidence type="ECO:0000313" key="3">
    <source>
        <dbReference type="EMBL" id="KAJ8612340.1"/>
    </source>
</evidence>
<gene>
    <name evidence="3" type="ORF">CTAYLR_008362</name>
</gene>
<dbReference type="Proteomes" id="UP001230188">
    <property type="component" value="Unassembled WGS sequence"/>
</dbReference>
<dbReference type="InterPro" id="IPR052920">
    <property type="entry name" value="DNA-binding_regulatory"/>
</dbReference>
<keyword evidence="4" id="KW-1185">Reference proteome</keyword>
<dbReference type="Pfam" id="PF12146">
    <property type="entry name" value="Hydrolase_4"/>
    <property type="match status" value="1"/>
</dbReference>
<evidence type="ECO:0000259" key="2">
    <source>
        <dbReference type="Pfam" id="PF12146"/>
    </source>
</evidence>
<dbReference type="InterPro" id="IPR022742">
    <property type="entry name" value="Hydrolase_4"/>
</dbReference>
<sequence length="582" mass="64766">MDPPGEEDEEDGAWEPSNPRPGWEWPKMRTEVVQISTDLIGIAREAPLSVRLEFNYLRWRRHERRGRYDLSQVRIHGDVKTLHGEATPVLDLELPGKKPIVLKFVSLDVMNDWWCKMLHAQQLVRQMNLEQGVPDEEEEEEDDDDDALIRKGANERHANLARGMFEPAVFLAIRRAYEQVLALIIRPPRAKYAIEKLGPPKFRFGKKIIVRDDFFVVNARGLRVMASLWRPAADEWRFHVSGSLGAAMDDALAGLFGPSEPHLQGIPTVIYSHGNASCRLEALSVLTSCLGLGCAVCALDCSGSGHSDGDYVSLGYYESDDVVSVVTYLKDSYGLNKYALWGRSMGAVTSLLYASEKAPDALAIVADSPFSSIKRLCHDLVHKVTKNVPSGAILLAVRKIRRSVKYRTRFDIYKCNPGLRVASAHSPAVIVHGADDDFIFPQHSDDIANTYGGDCEVLKPKGNHNAKRPVDVFVSIQSFLATRFSPDDPLASVVDVSNFEHPGIPNPYLLPPWAFRPKLGTSKVEVDLNLFKQKKNAVPPKPDRQNDEFVSGMSDHRQQQTEGAIGNLFGAAPPTNNNNNNI</sequence>
<dbReference type="InterPro" id="IPR029058">
    <property type="entry name" value="AB_hydrolase_fold"/>
</dbReference>
<dbReference type="AlphaFoldDB" id="A0AAD7UMM2"/>
<accession>A0AAD7UMM2</accession>
<feature type="compositionally biased region" description="Acidic residues" evidence="1">
    <location>
        <begin position="1"/>
        <end position="13"/>
    </location>
</feature>
<dbReference type="PANTHER" id="PTHR43358:SF4">
    <property type="entry name" value="ALPHA_BETA HYDROLASE FOLD-1 DOMAIN-CONTAINING PROTEIN"/>
    <property type="match status" value="1"/>
</dbReference>
<dbReference type="PANTHER" id="PTHR43358">
    <property type="entry name" value="ALPHA/BETA-HYDROLASE"/>
    <property type="match status" value="1"/>
</dbReference>
<evidence type="ECO:0000256" key="1">
    <source>
        <dbReference type="SAM" id="MobiDB-lite"/>
    </source>
</evidence>
<organism evidence="3 4">
    <name type="scientific">Chrysophaeum taylorii</name>
    <dbReference type="NCBI Taxonomy" id="2483200"/>
    <lineage>
        <taxon>Eukaryota</taxon>
        <taxon>Sar</taxon>
        <taxon>Stramenopiles</taxon>
        <taxon>Ochrophyta</taxon>
        <taxon>Pelagophyceae</taxon>
        <taxon>Pelagomonadales</taxon>
        <taxon>Pelagomonadaceae</taxon>
        <taxon>Chrysophaeum</taxon>
    </lineage>
</organism>
<dbReference type="Gene3D" id="3.40.50.1820">
    <property type="entry name" value="alpha/beta hydrolase"/>
    <property type="match status" value="1"/>
</dbReference>
<reference evidence="3" key="1">
    <citation type="submission" date="2023-01" db="EMBL/GenBank/DDBJ databases">
        <title>Metagenome sequencing of chrysophaentin producing Chrysophaeum taylorii.</title>
        <authorList>
            <person name="Davison J."/>
            <person name="Bewley C."/>
        </authorList>
    </citation>
    <scope>NUCLEOTIDE SEQUENCE</scope>
    <source>
        <strain evidence="3">NIES-1699</strain>
    </source>
</reference>